<sequence>MPIYLTLKRGPKLYVEYARWARPGPWLEVRRERGELLFWFGRWHGIYTPRRWSPDKRGMLNGARRAT</sequence>
<dbReference type="Proteomes" id="UP000321523">
    <property type="component" value="Unassembled WGS sequence"/>
</dbReference>
<dbReference type="OrthoDB" id="9938015at2"/>
<name>A0A512DNZ7_9PROT</name>
<reference evidence="1 2" key="1">
    <citation type="submission" date="2019-07" db="EMBL/GenBank/DDBJ databases">
        <title>Whole genome shotgun sequence of Skermanella aerolata NBRC 106429.</title>
        <authorList>
            <person name="Hosoyama A."/>
            <person name="Uohara A."/>
            <person name="Ohji S."/>
            <person name="Ichikawa N."/>
        </authorList>
    </citation>
    <scope>NUCLEOTIDE SEQUENCE [LARGE SCALE GENOMIC DNA]</scope>
    <source>
        <strain evidence="1 2">NBRC 106429</strain>
    </source>
</reference>
<dbReference type="AlphaFoldDB" id="A0A512DNZ7"/>
<keyword evidence="2" id="KW-1185">Reference proteome</keyword>
<gene>
    <name evidence="1" type="ORF">SAE02_23630</name>
</gene>
<dbReference type="EMBL" id="BJYZ01000009">
    <property type="protein sequence ID" value="GEO38215.1"/>
    <property type="molecule type" value="Genomic_DNA"/>
</dbReference>
<protein>
    <submittedName>
        <fullName evidence="1">Uncharacterized protein</fullName>
    </submittedName>
</protein>
<evidence type="ECO:0000313" key="1">
    <source>
        <dbReference type="EMBL" id="GEO38215.1"/>
    </source>
</evidence>
<organism evidence="1 2">
    <name type="scientific">Skermanella aerolata</name>
    <dbReference type="NCBI Taxonomy" id="393310"/>
    <lineage>
        <taxon>Bacteria</taxon>
        <taxon>Pseudomonadati</taxon>
        <taxon>Pseudomonadota</taxon>
        <taxon>Alphaproteobacteria</taxon>
        <taxon>Rhodospirillales</taxon>
        <taxon>Azospirillaceae</taxon>
        <taxon>Skermanella</taxon>
    </lineage>
</organism>
<evidence type="ECO:0000313" key="2">
    <source>
        <dbReference type="Proteomes" id="UP000321523"/>
    </source>
</evidence>
<dbReference type="RefSeq" id="WP_044428311.1">
    <property type="nucleotide sequence ID" value="NZ_BJYZ01000009.1"/>
</dbReference>
<comment type="caution">
    <text evidence="1">The sequence shown here is derived from an EMBL/GenBank/DDBJ whole genome shotgun (WGS) entry which is preliminary data.</text>
</comment>
<accession>A0A512DNZ7</accession>
<proteinExistence type="predicted"/>